<evidence type="ECO:0000313" key="6">
    <source>
        <dbReference type="RefSeq" id="XP_055862142.1"/>
    </source>
</evidence>
<evidence type="ECO:0000256" key="3">
    <source>
        <dbReference type="PROSITE-ProRule" id="PRU00175"/>
    </source>
</evidence>
<protein>
    <submittedName>
        <fullName evidence="6">RING finger protein 215-like</fullName>
    </submittedName>
</protein>
<dbReference type="PANTHER" id="PTHR16200">
    <property type="entry name" value="RING ZINC FINGER"/>
    <property type="match status" value="1"/>
</dbReference>
<feature type="domain" description="RING-type" evidence="4">
    <location>
        <begin position="367"/>
        <end position="408"/>
    </location>
</feature>
<gene>
    <name evidence="6" type="primary">LOC106073281</name>
</gene>
<dbReference type="SMART" id="SM00184">
    <property type="entry name" value="RING"/>
    <property type="match status" value="1"/>
</dbReference>
<dbReference type="Proteomes" id="UP001165740">
    <property type="component" value="Chromosome 12"/>
</dbReference>
<dbReference type="OMA" id="GAQAYPK"/>
<dbReference type="GO" id="GO:0008270">
    <property type="term" value="F:zinc ion binding"/>
    <property type="evidence" value="ECO:0007669"/>
    <property type="project" value="UniProtKB-KW"/>
</dbReference>
<evidence type="ECO:0000259" key="4">
    <source>
        <dbReference type="PROSITE" id="PS50089"/>
    </source>
</evidence>
<sequence>MMALLADGLIHLSYLSLDLLLNLRKFTPICLLFYTTYVCILVHVVEAKEVNIEVFLYAKYNSKNSHDSGKASALSASSSFFKPIVYASNNEFNINEEYQHCTVDLSQRKNSEAIISVKGRYLTAGSTHLVETGRLHLLSSDNDGRNDENGFARLPQDWVGVIHYTAETDGNAVDGNSNDSPLILERVRKALMFGASAIIILTLNQEIIQELDVTQVVSRPVVLVDNLRNITCLLTLLLSQMKFETKITSSGKKDSLPKIPTFTVWSTCYKAPGERGVICLEQKNQSNKGKADPNQFWECFYAGIVLLALLAGVKTRLSEAGWWIGENDAQTNGTQESSMRKTALYALSLMKTMRYKKMGELALSDTCAVCLEEFLLKQKLRILPCAHSYHTKCVDRWLVNNRTCPLCKLNIIEQLESS</sequence>
<organism evidence="5 6">
    <name type="scientific">Biomphalaria glabrata</name>
    <name type="common">Bloodfluke planorb</name>
    <name type="synonym">Freshwater snail</name>
    <dbReference type="NCBI Taxonomy" id="6526"/>
    <lineage>
        <taxon>Eukaryota</taxon>
        <taxon>Metazoa</taxon>
        <taxon>Spiralia</taxon>
        <taxon>Lophotrochozoa</taxon>
        <taxon>Mollusca</taxon>
        <taxon>Gastropoda</taxon>
        <taxon>Heterobranchia</taxon>
        <taxon>Euthyneura</taxon>
        <taxon>Panpulmonata</taxon>
        <taxon>Hygrophila</taxon>
        <taxon>Lymnaeoidea</taxon>
        <taxon>Planorbidae</taxon>
        <taxon>Biomphalaria</taxon>
    </lineage>
</organism>
<dbReference type="InterPro" id="IPR013083">
    <property type="entry name" value="Znf_RING/FYVE/PHD"/>
</dbReference>
<dbReference type="AlphaFoldDB" id="A0A9W2YHF1"/>
<reference evidence="6" key="1">
    <citation type="submission" date="2025-08" db="UniProtKB">
        <authorList>
            <consortium name="RefSeq"/>
        </authorList>
    </citation>
    <scope>IDENTIFICATION</scope>
</reference>
<dbReference type="InterPro" id="IPR001841">
    <property type="entry name" value="Znf_RING"/>
</dbReference>
<dbReference type="RefSeq" id="XP_055862142.1">
    <property type="nucleotide sequence ID" value="XM_056006167.1"/>
</dbReference>
<dbReference type="InterPro" id="IPR051073">
    <property type="entry name" value="ZNRF3_Arkadia_E3_ligases"/>
</dbReference>
<evidence type="ECO:0000313" key="5">
    <source>
        <dbReference type="Proteomes" id="UP001165740"/>
    </source>
</evidence>
<name>A0A9W2YHF1_BIOGL</name>
<dbReference type="PROSITE" id="PS50089">
    <property type="entry name" value="ZF_RING_2"/>
    <property type="match status" value="1"/>
</dbReference>
<keyword evidence="1 3" id="KW-0863">Zinc-finger</keyword>
<dbReference type="GeneID" id="106073281"/>
<dbReference type="Gene3D" id="3.30.40.10">
    <property type="entry name" value="Zinc/RING finger domain, C3HC4 (zinc finger)"/>
    <property type="match status" value="1"/>
</dbReference>
<evidence type="ECO:0000256" key="1">
    <source>
        <dbReference type="ARBA" id="ARBA00022771"/>
    </source>
</evidence>
<accession>A0A9W2YHF1</accession>
<dbReference type="SUPFAM" id="SSF57850">
    <property type="entry name" value="RING/U-box"/>
    <property type="match status" value="1"/>
</dbReference>
<keyword evidence="1 3" id="KW-0479">Metal-binding</keyword>
<dbReference type="OrthoDB" id="8062037at2759"/>
<keyword evidence="5" id="KW-1185">Reference proteome</keyword>
<dbReference type="Gene3D" id="3.50.30.30">
    <property type="match status" value="1"/>
</dbReference>
<dbReference type="Pfam" id="PF13639">
    <property type="entry name" value="zf-RING_2"/>
    <property type="match status" value="1"/>
</dbReference>
<evidence type="ECO:0000256" key="2">
    <source>
        <dbReference type="ARBA" id="ARBA00022833"/>
    </source>
</evidence>
<keyword evidence="2" id="KW-0862">Zinc</keyword>
<proteinExistence type="predicted"/>